<protein>
    <submittedName>
        <fullName evidence="1">Uncharacterized protein</fullName>
    </submittedName>
</protein>
<evidence type="ECO:0000313" key="2">
    <source>
        <dbReference type="Proteomes" id="UP001060170"/>
    </source>
</evidence>
<accession>A0ACC0ED28</accession>
<proteinExistence type="predicted"/>
<evidence type="ECO:0000313" key="1">
    <source>
        <dbReference type="EMBL" id="KAI7951422.1"/>
    </source>
</evidence>
<dbReference type="EMBL" id="CM045871">
    <property type="protein sequence ID" value="KAI7951422.1"/>
    <property type="molecule type" value="Genomic_DNA"/>
</dbReference>
<sequence>MPVAGSHLRALFLYLSQHRPLVSNCHDEASPSSPEALQPNPGGRVTQVEEIKTTSAGNHKDMIQDHLNNERMRIWNSLQQRLLGFEVWSSLWIRYILED</sequence>
<keyword evidence="2" id="KW-1185">Reference proteome</keyword>
<comment type="caution">
    <text evidence="1">The sequence shown here is derived from an EMBL/GenBank/DDBJ whole genome shotgun (WGS) entry which is preliminary data.</text>
</comment>
<reference evidence="1 2" key="3">
    <citation type="journal article" date="2022" name="Microbiol. Spectr.">
        <title>Folding features and dynamics of 3D genome architecture in plant fungal pathogens.</title>
        <authorList>
            <person name="Xia C."/>
        </authorList>
    </citation>
    <scope>NUCLEOTIDE SEQUENCE [LARGE SCALE GENOMIC DNA]</scope>
    <source>
        <strain evidence="1 2">93-210</strain>
    </source>
</reference>
<dbReference type="Proteomes" id="UP001060170">
    <property type="component" value="Chromosome 7"/>
</dbReference>
<name>A0ACC0ED28_9BASI</name>
<organism evidence="1 2">
    <name type="scientific">Puccinia striiformis f. sp. tritici</name>
    <dbReference type="NCBI Taxonomy" id="168172"/>
    <lineage>
        <taxon>Eukaryota</taxon>
        <taxon>Fungi</taxon>
        <taxon>Dikarya</taxon>
        <taxon>Basidiomycota</taxon>
        <taxon>Pucciniomycotina</taxon>
        <taxon>Pucciniomycetes</taxon>
        <taxon>Pucciniales</taxon>
        <taxon>Pucciniaceae</taxon>
        <taxon>Puccinia</taxon>
    </lineage>
</organism>
<reference evidence="2" key="1">
    <citation type="journal article" date="2018" name="BMC Genomics">
        <title>Genomic insights into host adaptation between the wheat stripe rust pathogen (Puccinia striiformis f. sp. tritici) and the barley stripe rust pathogen (Puccinia striiformis f. sp. hordei).</title>
        <authorList>
            <person name="Xia C."/>
            <person name="Wang M."/>
            <person name="Yin C."/>
            <person name="Cornejo O.E."/>
            <person name="Hulbert S.H."/>
            <person name="Chen X."/>
        </authorList>
    </citation>
    <scope>NUCLEOTIDE SEQUENCE [LARGE SCALE GENOMIC DNA]</scope>
    <source>
        <strain evidence="2">93-210</strain>
    </source>
</reference>
<gene>
    <name evidence="1" type="ORF">MJO28_007106</name>
</gene>
<reference evidence="2" key="2">
    <citation type="journal article" date="2018" name="Mol. Plant Microbe Interact.">
        <title>Genome sequence resources for the wheat stripe rust pathogen (Puccinia striiformis f. sp. tritici) and the barley stripe rust pathogen (Puccinia striiformis f. sp. hordei).</title>
        <authorList>
            <person name="Xia C."/>
            <person name="Wang M."/>
            <person name="Yin C."/>
            <person name="Cornejo O.E."/>
            <person name="Hulbert S.H."/>
            <person name="Chen X."/>
        </authorList>
    </citation>
    <scope>NUCLEOTIDE SEQUENCE [LARGE SCALE GENOMIC DNA]</scope>
    <source>
        <strain evidence="2">93-210</strain>
    </source>
</reference>